<dbReference type="Proteomes" id="UP000586827">
    <property type="component" value="Unassembled WGS sequence"/>
</dbReference>
<keyword evidence="3" id="KW-1185">Reference proteome</keyword>
<dbReference type="RefSeq" id="WP_067528918.1">
    <property type="nucleotide sequence ID" value="NZ_JABELX010000003.1"/>
</dbReference>
<accession>A0A849BYT6</accession>
<sequence length="139" mass="14102">MTDPDFRTERTETDTEGTETGTAARPAAFVAERVEGDAEFADAEAMEAGAAEAADSDGRDRGPGVAPMDVAIPAGGAASIGVAASTEYRMVDDEDVNAAGDEPISDAAPPGDESEDIPDHVVHGLLDALSGLLHAAALH</sequence>
<dbReference type="EMBL" id="JABELX010000003">
    <property type="protein sequence ID" value="NNH70286.1"/>
    <property type="molecule type" value="Genomic_DNA"/>
</dbReference>
<feature type="compositionally biased region" description="Basic and acidic residues" evidence="1">
    <location>
        <begin position="1"/>
        <end position="13"/>
    </location>
</feature>
<gene>
    <name evidence="2" type="ORF">HLB23_10490</name>
</gene>
<feature type="region of interest" description="Disordered" evidence="1">
    <location>
        <begin position="1"/>
        <end position="26"/>
    </location>
</feature>
<reference evidence="2 3" key="1">
    <citation type="submission" date="2020-05" db="EMBL/GenBank/DDBJ databases">
        <title>MicrobeNet Type strains.</title>
        <authorList>
            <person name="Nicholson A.C."/>
        </authorList>
    </citation>
    <scope>NUCLEOTIDE SEQUENCE [LARGE SCALE GENOMIC DNA]</scope>
    <source>
        <strain evidence="2 3">JCM 3224</strain>
    </source>
</reference>
<evidence type="ECO:0000313" key="2">
    <source>
        <dbReference type="EMBL" id="NNH70286.1"/>
    </source>
</evidence>
<evidence type="ECO:0000313" key="3">
    <source>
        <dbReference type="Proteomes" id="UP000586827"/>
    </source>
</evidence>
<proteinExistence type="predicted"/>
<comment type="caution">
    <text evidence="2">The sequence shown here is derived from an EMBL/GenBank/DDBJ whole genome shotgun (WGS) entry which is preliminary data.</text>
</comment>
<name>A0A849BYT6_9NOCA</name>
<dbReference type="AlphaFoldDB" id="A0A849BYT6"/>
<organism evidence="2 3">
    <name type="scientific">Nocardia uniformis</name>
    <dbReference type="NCBI Taxonomy" id="53432"/>
    <lineage>
        <taxon>Bacteria</taxon>
        <taxon>Bacillati</taxon>
        <taxon>Actinomycetota</taxon>
        <taxon>Actinomycetes</taxon>
        <taxon>Mycobacteriales</taxon>
        <taxon>Nocardiaceae</taxon>
        <taxon>Nocardia</taxon>
    </lineage>
</organism>
<evidence type="ECO:0000256" key="1">
    <source>
        <dbReference type="SAM" id="MobiDB-lite"/>
    </source>
</evidence>
<feature type="region of interest" description="Disordered" evidence="1">
    <location>
        <begin position="92"/>
        <end position="119"/>
    </location>
</feature>
<protein>
    <submittedName>
        <fullName evidence="2">Uncharacterized protein</fullName>
    </submittedName>
</protein>